<dbReference type="HOGENOM" id="CLU_169827_0_0_1"/>
<dbReference type="AlphaFoldDB" id="L8GD42"/>
<evidence type="ECO:0000313" key="3">
    <source>
        <dbReference type="Proteomes" id="UP000011064"/>
    </source>
</evidence>
<sequence length="109" mass="12051">MAISNFLNSVEEAGAVEGETTDEELLEEIIEGQLGHQNSKNDNEEEEQPEQPAPTAKEAQDALRILIEYSEGQDALTTGHIRALEGLQTAFEAIQAQSQQQVTLDRWIT</sequence>
<feature type="compositionally biased region" description="Acidic residues" evidence="1">
    <location>
        <begin position="19"/>
        <end position="30"/>
    </location>
</feature>
<dbReference type="Proteomes" id="UP000011064">
    <property type="component" value="Unassembled WGS sequence"/>
</dbReference>
<dbReference type="VEuPathDB" id="FungiDB:GMDG_05029"/>
<dbReference type="InParanoid" id="L8GD42"/>
<evidence type="ECO:0000256" key="1">
    <source>
        <dbReference type="SAM" id="MobiDB-lite"/>
    </source>
</evidence>
<feature type="region of interest" description="Disordered" evidence="1">
    <location>
        <begin position="1"/>
        <end position="61"/>
    </location>
</feature>
<evidence type="ECO:0000313" key="2">
    <source>
        <dbReference type="EMBL" id="ELR10774.1"/>
    </source>
</evidence>
<reference evidence="3" key="1">
    <citation type="submission" date="2010-09" db="EMBL/GenBank/DDBJ databases">
        <title>The genome sequence of Geomyces destructans 20631-21.</title>
        <authorList>
            <consortium name="The Broad Institute Genome Sequencing Platform"/>
            <person name="Cuomo C.A."/>
            <person name="Blehert D.S."/>
            <person name="Lorch J.M."/>
            <person name="Young S.K."/>
            <person name="Zeng Q."/>
            <person name="Gargeya S."/>
            <person name="Fitzgerald M."/>
            <person name="Haas B."/>
            <person name="Abouelleil A."/>
            <person name="Alvarado L."/>
            <person name="Arachchi H.M."/>
            <person name="Berlin A."/>
            <person name="Brown A."/>
            <person name="Chapman S.B."/>
            <person name="Chen Z."/>
            <person name="Dunbar C."/>
            <person name="Freedman E."/>
            <person name="Gearin G."/>
            <person name="Gellesch M."/>
            <person name="Goldberg J."/>
            <person name="Griggs A."/>
            <person name="Gujja S."/>
            <person name="Heiman D."/>
            <person name="Howarth C."/>
            <person name="Larson L."/>
            <person name="Lui A."/>
            <person name="MacDonald P.J.P."/>
            <person name="Montmayeur A."/>
            <person name="Murphy C."/>
            <person name="Neiman D."/>
            <person name="Pearson M."/>
            <person name="Priest M."/>
            <person name="Roberts A."/>
            <person name="Saif S."/>
            <person name="Shea T."/>
            <person name="Shenoy N."/>
            <person name="Sisk P."/>
            <person name="Stolte C."/>
            <person name="Sykes S."/>
            <person name="Wortman J."/>
            <person name="Nusbaum C."/>
            <person name="Birren B."/>
        </authorList>
    </citation>
    <scope>NUCLEOTIDE SEQUENCE [LARGE SCALE GENOMIC DNA]</scope>
    <source>
        <strain evidence="3">ATCC MYA-4855 / 20631-21</strain>
    </source>
</reference>
<gene>
    <name evidence="2" type="ORF">GMDG_05029</name>
</gene>
<accession>L8GD42</accession>
<proteinExistence type="predicted"/>
<name>L8GD42_PSED2</name>
<dbReference type="EMBL" id="GL573267">
    <property type="protein sequence ID" value="ELR10774.1"/>
    <property type="molecule type" value="Genomic_DNA"/>
</dbReference>
<organism evidence="2 3">
    <name type="scientific">Pseudogymnoascus destructans (strain ATCC MYA-4855 / 20631-21)</name>
    <name type="common">Bat white-nose syndrome fungus</name>
    <name type="synonym">Geomyces destructans</name>
    <dbReference type="NCBI Taxonomy" id="658429"/>
    <lineage>
        <taxon>Eukaryota</taxon>
        <taxon>Fungi</taxon>
        <taxon>Dikarya</taxon>
        <taxon>Ascomycota</taxon>
        <taxon>Pezizomycotina</taxon>
        <taxon>Leotiomycetes</taxon>
        <taxon>Thelebolales</taxon>
        <taxon>Thelebolaceae</taxon>
        <taxon>Pseudogymnoascus</taxon>
    </lineage>
</organism>
<keyword evidence="3" id="KW-1185">Reference proteome</keyword>
<protein>
    <submittedName>
        <fullName evidence="2">Uncharacterized protein</fullName>
    </submittedName>
</protein>